<evidence type="ECO:0000313" key="5">
    <source>
        <dbReference type="Proteomes" id="UP001270053"/>
    </source>
</evidence>
<dbReference type="PROSITE" id="PS51352">
    <property type="entry name" value="THIOREDOXIN_2"/>
    <property type="match status" value="1"/>
</dbReference>
<dbReference type="InterPro" id="IPR013766">
    <property type="entry name" value="Thioredoxin_domain"/>
</dbReference>
<proteinExistence type="predicted"/>
<feature type="transmembrane region" description="Helical" evidence="1">
    <location>
        <begin position="7"/>
        <end position="24"/>
    </location>
</feature>
<comment type="caution">
    <text evidence="4">The sequence shown here is derived from an EMBL/GenBank/DDBJ whole genome shotgun (WGS) entry which is preliminary data.</text>
</comment>
<organism evidence="4 5">
    <name type="scientific">Flavobacterium flavipigmentatum</name>
    <dbReference type="NCBI Taxonomy" id="2893884"/>
    <lineage>
        <taxon>Bacteria</taxon>
        <taxon>Pseudomonadati</taxon>
        <taxon>Bacteroidota</taxon>
        <taxon>Flavobacteriia</taxon>
        <taxon>Flavobacteriales</taxon>
        <taxon>Flavobacteriaceae</taxon>
        <taxon>Flavobacterium</taxon>
    </lineage>
</organism>
<keyword evidence="1" id="KW-0812">Transmembrane</keyword>
<dbReference type="Pfam" id="PF13905">
    <property type="entry name" value="Thioredoxin_8"/>
    <property type="match status" value="1"/>
</dbReference>
<dbReference type="RefSeq" id="WP_229975443.1">
    <property type="nucleotide sequence ID" value="NZ_CP087133.1"/>
</dbReference>
<feature type="transmembrane region" description="Helical" evidence="1">
    <location>
        <begin position="82"/>
        <end position="100"/>
    </location>
</feature>
<dbReference type="EMBL" id="JAWXVG010000001">
    <property type="protein sequence ID" value="MDX6180737.1"/>
    <property type="molecule type" value="Genomic_DNA"/>
</dbReference>
<dbReference type="SUPFAM" id="SSF52833">
    <property type="entry name" value="Thioredoxin-like"/>
    <property type="match status" value="1"/>
</dbReference>
<dbReference type="Proteomes" id="UP001278738">
    <property type="component" value="Unassembled WGS sequence"/>
</dbReference>
<dbReference type="InterPro" id="IPR012336">
    <property type="entry name" value="Thioredoxin-like_fold"/>
</dbReference>
<dbReference type="GO" id="GO:0016491">
    <property type="term" value="F:oxidoreductase activity"/>
    <property type="evidence" value="ECO:0007669"/>
    <property type="project" value="InterPro"/>
</dbReference>
<dbReference type="CDD" id="cd02966">
    <property type="entry name" value="TlpA_like_family"/>
    <property type="match status" value="1"/>
</dbReference>
<dbReference type="InterPro" id="IPR050553">
    <property type="entry name" value="Thioredoxin_ResA/DsbE_sf"/>
</dbReference>
<feature type="transmembrane region" description="Helical" evidence="1">
    <location>
        <begin position="30"/>
        <end position="46"/>
    </location>
</feature>
<evidence type="ECO:0000313" key="3">
    <source>
        <dbReference type="EMBL" id="MDX6180737.1"/>
    </source>
</evidence>
<sequence>MKLKQFFLSIVIILLYTIFGTITYGDHSLMLIFTLSSVFMISLFIFKKVDKEEYFKYIGLLIVPFLSILLFISIGYSEYSRTILYLIFIPISSCLAYLYFKYRKIIIVLFSIALFYSVGYILFPNIFSFLQNRNAVVNKLLPNVTIIDENNKKVNLEKDKIIVLDFWSTSCAICFAKFPYLEKTFEKYQNNPKVEIYTVNVPLKNDDFVKTNKILDSIGYKFPKLYAKSSKEIKDSLNISSFPHLLILKNGQIRYDGTFIEDKTVIYNTESEIEKLLKE</sequence>
<dbReference type="AlphaFoldDB" id="A0AAJ2S6A2"/>
<evidence type="ECO:0000313" key="6">
    <source>
        <dbReference type="Proteomes" id="UP001278738"/>
    </source>
</evidence>
<dbReference type="Proteomes" id="UP001270053">
    <property type="component" value="Unassembled WGS sequence"/>
</dbReference>
<keyword evidence="1" id="KW-1133">Transmembrane helix</keyword>
<gene>
    <name evidence="3" type="ORF">SGQ18_01130</name>
    <name evidence="4" type="ORF">SGQ44_01130</name>
</gene>
<evidence type="ECO:0000313" key="4">
    <source>
        <dbReference type="EMBL" id="MDX6184337.1"/>
    </source>
</evidence>
<protein>
    <submittedName>
        <fullName evidence="4">TlpA disulfide reductase family protein</fullName>
    </submittedName>
</protein>
<evidence type="ECO:0000259" key="2">
    <source>
        <dbReference type="PROSITE" id="PS51352"/>
    </source>
</evidence>
<evidence type="ECO:0000256" key="1">
    <source>
        <dbReference type="SAM" id="Phobius"/>
    </source>
</evidence>
<feature type="domain" description="Thioredoxin" evidence="2">
    <location>
        <begin position="135"/>
        <end position="279"/>
    </location>
</feature>
<keyword evidence="1" id="KW-0472">Membrane</keyword>
<dbReference type="PANTHER" id="PTHR42852">
    <property type="entry name" value="THIOL:DISULFIDE INTERCHANGE PROTEIN DSBE"/>
    <property type="match status" value="1"/>
</dbReference>
<name>A0AAJ2S6A2_9FLAO</name>
<feature type="transmembrane region" description="Helical" evidence="1">
    <location>
        <begin position="105"/>
        <end position="123"/>
    </location>
</feature>
<dbReference type="Gene3D" id="3.40.30.10">
    <property type="entry name" value="Glutaredoxin"/>
    <property type="match status" value="1"/>
</dbReference>
<dbReference type="EMBL" id="JAWXVH010000001">
    <property type="protein sequence ID" value="MDX6184337.1"/>
    <property type="molecule type" value="Genomic_DNA"/>
</dbReference>
<feature type="transmembrane region" description="Helical" evidence="1">
    <location>
        <begin position="58"/>
        <end position="76"/>
    </location>
</feature>
<accession>A0AAJ2S6A2</accession>
<dbReference type="PANTHER" id="PTHR42852:SF13">
    <property type="entry name" value="PROTEIN DIPZ"/>
    <property type="match status" value="1"/>
</dbReference>
<keyword evidence="6" id="KW-1185">Reference proteome</keyword>
<reference evidence="4 6" key="1">
    <citation type="submission" date="2023-11" db="EMBL/GenBank/DDBJ databases">
        <title>Unpublished Manusciprt.</title>
        <authorList>
            <person name="Saticioglu I.B."/>
            <person name="Ay H."/>
            <person name="Ajmi N."/>
            <person name="Altun S."/>
            <person name="Duman M."/>
        </authorList>
    </citation>
    <scope>NUCLEOTIDE SEQUENCE</scope>
    <source>
        <strain evidence="3 6">Fl-33</strain>
        <strain evidence="4">Fl-77</strain>
    </source>
</reference>
<dbReference type="InterPro" id="IPR036249">
    <property type="entry name" value="Thioredoxin-like_sf"/>
</dbReference>